<dbReference type="PANTHER" id="PTHR45453">
    <property type="entry name" value="PHOSPHATE REGULON SENSOR PROTEIN PHOR"/>
    <property type="match status" value="1"/>
</dbReference>
<dbReference type="AlphaFoldDB" id="A0A1G7F0D2"/>
<evidence type="ECO:0000256" key="2">
    <source>
        <dbReference type="ARBA" id="ARBA00004236"/>
    </source>
</evidence>
<dbReference type="SMART" id="SM00387">
    <property type="entry name" value="HATPase_c"/>
    <property type="match status" value="1"/>
</dbReference>
<dbReference type="SMART" id="SM00388">
    <property type="entry name" value="HisKA"/>
    <property type="match status" value="1"/>
</dbReference>
<dbReference type="FunFam" id="1.10.287.130:FF:000008">
    <property type="entry name" value="Two-component sensor histidine kinase"/>
    <property type="match status" value="1"/>
</dbReference>
<keyword evidence="12" id="KW-1133">Transmembrane helix</keyword>
<dbReference type="Pfam" id="PF08448">
    <property type="entry name" value="PAS_4"/>
    <property type="match status" value="1"/>
</dbReference>
<feature type="transmembrane region" description="Helical" evidence="12">
    <location>
        <begin position="46"/>
        <end position="64"/>
    </location>
</feature>
<evidence type="ECO:0000256" key="5">
    <source>
        <dbReference type="ARBA" id="ARBA00022553"/>
    </source>
</evidence>
<keyword evidence="11 12" id="KW-0472">Membrane</keyword>
<keyword evidence="7" id="KW-0547">Nucleotide-binding</keyword>
<comment type="catalytic activity">
    <reaction evidence="1">
        <text>ATP + protein L-histidine = ADP + protein N-phospho-L-histidine.</text>
        <dbReference type="EC" id="2.7.13.3"/>
    </reaction>
</comment>
<evidence type="ECO:0000256" key="10">
    <source>
        <dbReference type="ARBA" id="ARBA00023012"/>
    </source>
</evidence>
<evidence type="ECO:0000256" key="4">
    <source>
        <dbReference type="ARBA" id="ARBA00022475"/>
    </source>
</evidence>
<comment type="subcellular location">
    <subcellularLocation>
        <location evidence="2">Cell membrane</location>
    </subcellularLocation>
</comment>
<dbReference type="SUPFAM" id="SSF47384">
    <property type="entry name" value="Homodimeric domain of signal transducing histidine kinase"/>
    <property type="match status" value="1"/>
</dbReference>
<dbReference type="STRING" id="69960.SAMN05421720_11052"/>
<feature type="domain" description="PAS" evidence="14">
    <location>
        <begin position="128"/>
        <end position="164"/>
    </location>
</feature>
<dbReference type="InterPro" id="IPR004358">
    <property type="entry name" value="Sig_transdc_His_kin-like_C"/>
</dbReference>
<evidence type="ECO:0000313" key="15">
    <source>
        <dbReference type="EMBL" id="SDE69166.1"/>
    </source>
</evidence>
<keyword evidence="5" id="KW-0597">Phosphoprotein</keyword>
<dbReference type="GO" id="GO:0005886">
    <property type="term" value="C:plasma membrane"/>
    <property type="evidence" value="ECO:0007669"/>
    <property type="project" value="UniProtKB-SubCell"/>
</dbReference>
<dbReference type="CDD" id="cd00130">
    <property type="entry name" value="PAS"/>
    <property type="match status" value="1"/>
</dbReference>
<evidence type="ECO:0000313" key="16">
    <source>
        <dbReference type="Proteomes" id="UP000199412"/>
    </source>
</evidence>
<evidence type="ECO:0000259" key="13">
    <source>
        <dbReference type="PROSITE" id="PS50109"/>
    </source>
</evidence>
<gene>
    <name evidence="15" type="ORF">SAMN05421720_11052</name>
</gene>
<dbReference type="PROSITE" id="PS50112">
    <property type="entry name" value="PAS"/>
    <property type="match status" value="1"/>
</dbReference>
<proteinExistence type="predicted"/>
<dbReference type="Gene3D" id="1.10.287.130">
    <property type="match status" value="1"/>
</dbReference>
<dbReference type="InterPro" id="IPR036097">
    <property type="entry name" value="HisK_dim/P_sf"/>
</dbReference>
<evidence type="ECO:0000256" key="7">
    <source>
        <dbReference type="ARBA" id="ARBA00022741"/>
    </source>
</evidence>
<dbReference type="SUPFAM" id="SSF55874">
    <property type="entry name" value="ATPase domain of HSP90 chaperone/DNA topoisomerase II/histidine kinase"/>
    <property type="match status" value="1"/>
</dbReference>
<sequence length="511" mass="54848">MIRDAEARTDNQRLPSGRLFGAAALLSVPGVIVVAGLAMFGGLDPPWLAIPAVGAMVAGTALMVRPYLRDLRAVEQTARALVETSADPSAPPIPTPEIVYSRLARGHMAAVQELRRACDRRVEALTARTESDALVVEGLPDPILLIDAKATVTRVNAAARALFGRDGAGRSLTVLLRDPRVLEAVEAVLAGGGGRTVQVTLAGPVERECEVRVGPLPQRDREGAEAMIAVHDVTKLVRLERMRADFVANASHELRTPLSSLVGFIETLMGPAREDAEARERFLPIMMEQGRRMQRLVEDLLSLSRIEINEHSPPTGSVLVPDLIRDIATGLELKSRDKGMSVVLDLDPDLPAVAGEPDQLSQVFQNLLDNAIKYGRAKTAITVSGGVVARAPVGMPGSRGPCLHVAVRDESEGIPREHLPRLTERFYRVDRARSRQMGGTGLGLAIVKHVLARHRGLLVPESVVGEGSTFNVYLPLSAPAEAPVPVPLEALPRHAVEATAPPDAERRKTAS</sequence>
<name>A0A1G7F0D2_9PROT</name>
<feature type="transmembrane region" description="Helical" evidence="12">
    <location>
        <begin position="20"/>
        <end position="40"/>
    </location>
</feature>
<dbReference type="GO" id="GO:0004721">
    <property type="term" value="F:phosphoprotein phosphatase activity"/>
    <property type="evidence" value="ECO:0007669"/>
    <property type="project" value="TreeGrafter"/>
</dbReference>
<dbReference type="InterPro" id="IPR005467">
    <property type="entry name" value="His_kinase_dom"/>
</dbReference>
<evidence type="ECO:0000256" key="6">
    <source>
        <dbReference type="ARBA" id="ARBA00022679"/>
    </source>
</evidence>
<protein>
    <recommendedName>
        <fullName evidence="3">histidine kinase</fullName>
        <ecNumber evidence="3">2.7.13.3</ecNumber>
    </recommendedName>
</protein>
<dbReference type="Gene3D" id="3.30.565.10">
    <property type="entry name" value="Histidine kinase-like ATPase, C-terminal domain"/>
    <property type="match status" value="1"/>
</dbReference>
<dbReference type="InterPro" id="IPR003661">
    <property type="entry name" value="HisK_dim/P_dom"/>
</dbReference>
<evidence type="ECO:0000256" key="3">
    <source>
        <dbReference type="ARBA" id="ARBA00012438"/>
    </source>
</evidence>
<dbReference type="GO" id="GO:0005524">
    <property type="term" value="F:ATP binding"/>
    <property type="evidence" value="ECO:0007669"/>
    <property type="project" value="UniProtKB-KW"/>
</dbReference>
<dbReference type="Proteomes" id="UP000199412">
    <property type="component" value="Unassembled WGS sequence"/>
</dbReference>
<dbReference type="GO" id="GO:0016036">
    <property type="term" value="P:cellular response to phosphate starvation"/>
    <property type="evidence" value="ECO:0007669"/>
    <property type="project" value="TreeGrafter"/>
</dbReference>
<dbReference type="EC" id="2.7.13.3" evidence="3"/>
<dbReference type="PRINTS" id="PR00344">
    <property type="entry name" value="BCTRLSENSOR"/>
</dbReference>
<keyword evidence="9" id="KW-0067">ATP-binding</keyword>
<dbReference type="PANTHER" id="PTHR45453:SF1">
    <property type="entry name" value="PHOSPHATE REGULON SENSOR PROTEIN PHOR"/>
    <property type="match status" value="1"/>
</dbReference>
<dbReference type="OrthoDB" id="9813151at2"/>
<evidence type="ECO:0000256" key="11">
    <source>
        <dbReference type="ARBA" id="ARBA00023136"/>
    </source>
</evidence>
<dbReference type="InterPro" id="IPR050351">
    <property type="entry name" value="BphY/WalK/GraS-like"/>
</dbReference>
<dbReference type="InterPro" id="IPR013656">
    <property type="entry name" value="PAS_4"/>
</dbReference>
<keyword evidence="6" id="KW-0808">Transferase</keyword>
<dbReference type="InterPro" id="IPR000014">
    <property type="entry name" value="PAS"/>
</dbReference>
<dbReference type="EMBL" id="FNAP01000010">
    <property type="protein sequence ID" value="SDE69166.1"/>
    <property type="molecule type" value="Genomic_DNA"/>
</dbReference>
<dbReference type="InterPro" id="IPR003594">
    <property type="entry name" value="HATPase_dom"/>
</dbReference>
<keyword evidence="8 15" id="KW-0418">Kinase</keyword>
<feature type="domain" description="Histidine kinase" evidence="13">
    <location>
        <begin position="249"/>
        <end position="478"/>
    </location>
</feature>
<dbReference type="SUPFAM" id="SSF55785">
    <property type="entry name" value="PYP-like sensor domain (PAS domain)"/>
    <property type="match status" value="1"/>
</dbReference>
<dbReference type="PROSITE" id="PS50109">
    <property type="entry name" value="HIS_KIN"/>
    <property type="match status" value="1"/>
</dbReference>
<dbReference type="InterPro" id="IPR036890">
    <property type="entry name" value="HATPase_C_sf"/>
</dbReference>
<evidence type="ECO:0000256" key="1">
    <source>
        <dbReference type="ARBA" id="ARBA00000085"/>
    </source>
</evidence>
<dbReference type="CDD" id="cd00082">
    <property type="entry name" value="HisKA"/>
    <property type="match status" value="1"/>
</dbReference>
<keyword evidence="10" id="KW-0902">Two-component regulatory system</keyword>
<reference evidence="15 16" key="1">
    <citation type="submission" date="2016-10" db="EMBL/GenBank/DDBJ databases">
        <authorList>
            <person name="de Groot N.N."/>
        </authorList>
    </citation>
    <scope>NUCLEOTIDE SEQUENCE [LARGE SCALE GENOMIC DNA]</scope>
    <source>
        <strain evidence="15 16">ATCC 700224</strain>
    </source>
</reference>
<dbReference type="Gene3D" id="3.30.450.20">
    <property type="entry name" value="PAS domain"/>
    <property type="match status" value="1"/>
</dbReference>
<accession>A0A1G7F0D2</accession>
<dbReference type="FunFam" id="3.30.565.10:FF:000006">
    <property type="entry name" value="Sensor histidine kinase WalK"/>
    <property type="match status" value="1"/>
</dbReference>
<evidence type="ECO:0000256" key="12">
    <source>
        <dbReference type="SAM" id="Phobius"/>
    </source>
</evidence>
<dbReference type="Pfam" id="PF02518">
    <property type="entry name" value="HATPase_c"/>
    <property type="match status" value="1"/>
</dbReference>
<evidence type="ECO:0000256" key="8">
    <source>
        <dbReference type="ARBA" id="ARBA00022777"/>
    </source>
</evidence>
<evidence type="ECO:0000256" key="9">
    <source>
        <dbReference type="ARBA" id="ARBA00022840"/>
    </source>
</evidence>
<dbReference type="RefSeq" id="WP_092787052.1">
    <property type="nucleotide sequence ID" value="NZ_FNAP01000010.1"/>
</dbReference>
<evidence type="ECO:0000259" key="14">
    <source>
        <dbReference type="PROSITE" id="PS50112"/>
    </source>
</evidence>
<keyword evidence="4" id="KW-1003">Cell membrane</keyword>
<dbReference type="Pfam" id="PF00512">
    <property type="entry name" value="HisKA"/>
    <property type="match status" value="1"/>
</dbReference>
<organism evidence="15 16">
    <name type="scientific">Rhodospira trueperi</name>
    <dbReference type="NCBI Taxonomy" id="69960"/>
    <lineage>
        <taxon>Bacteria</taxon>
        <taxon>Pseudomonadati</taxon>
        <taxon>Pseudomonadota</taxon>
        <taxon>Alphaproteobacteria</taxon>
        <taxon>Rhodospirillales</taxon>
        <taxon>Rhodospirillaceae</taxon>
        <taxon>Rhodospira</taxon>
    </lineage>
</organism>
<dbReference type="InterPro" id="IPR035965">
    <property type="entry name" value="PAS-like_dom_sf"/>
</dbReference>
<keyword evidence="12" id="KW-0812">Transmembrane</keyword>
<keyword evidence="16" id="KW-1185">Reference proteome</keyword>
<dbReference type="GO" id="GO:0000155">
    <property type="term" value="F:phosphorelay sensor kinase activity"/>
    <property type="evidence" value="ECO:0007669"/>
    <property type="project" value="InterPro"/>
</dbReference>